<protein>
    <submittedName>
        <fullName evidence="3">Uncharacterized protein</fullName>
    </submittedName>
</protein>
<dbReference type="AlphaFoldDB" id="A0A4R6JQ80"/>
<comment type="caution">
    <text evidence="3">The sequence shown here is derived from an EMBL/GenBank/DDBJ whole genome shotgun (WGS) entry which is preliminary data.</text>
</comment>
<keyword evidence="2" id="KW-0812">Transmembrane</keyword>
<evidence type="ECO:0000256" key="1">
    <source>
        <dbReference type="SAM" id="MobiDB-lite"/>
    </source>
</evidence>
<dbReference type="Proteomes" id="UP000294901">
    <property type="component" value="Unassembled WGS sequence"/>
</dbReference>
<dbReference type="EMBL" id="SNWR01000001">
    <property type="protein sequence ID" value="TDO38127.1"/>
    <property type="molecule type" value="Genomic_DNA"/>
</dbReference>
<feature type="region of interest" description="Disordered" evidence="1">
    <location>
        <begin position="90"/>
        <end position="116"/>
    </location>
</feature>
<gene>
    <name evidence="3" type="ORF">C8E87_1769</name>
</gene>
<dbReference type="RefSeq" id="WP_239080510.1">
    <property type="nucleotide sequence ID" value="NZ_BOMD01000083.1"/>
</dbReference>
<feature type="transmembrane region" description="Helical" evidence="2">
    <location>
        <begin position="21"/>
        <end position="40"/>
    </location>
</feature>
<sequence length="145" mass="16085">MSPHRPLYARVLRLKFLTPSGFLCFVFFEGAVALGILLALAELVSWWGVIVLPVTVAIMVKLNDLIAGSLTPAATPVPVRAPAVARPLVEHASAPRADRRPADEATRRLPGMVSRERGAPIKRPWVERAEAQQQWIRQSATRRYE</sequence>
<keyword evidence="2" id="KW-1133">Transmembrane helix</keyword>
<accession>A0A4R6JQ80</accession>
<keyword evidence="2" id="KW-0472">Membrane</keyword>
<evidence type="ECO:0000256" key="2">
    <source>
        <dbReference type="SAM" id="Phobius"/>
    </source>
</evidence>
<proteinExistence type="predicted"/>
<evidence type="ECO:0000313" key="3">
    <source>
        <dbReference type="EMBL" id="TDO38127.1"/>
    </source>
</evidence>
<keyword evidence="4" id="KW-1185">Reference proteome</keyword>
<reference evidence="3 4" key="1">
    <citation type="submission" date="2019-03" db="EMBL/GenBank/DDBJ databases">
        <title>Sequencing the genomes of 1000 actinobacteria strains.</title>
        <authorList>
            <person name="Klenk H.-P."/>
        </authorList>
    </citation>
    <scope>NUCLEOTIDE SEQUENCE [LARGE SCALE GENOMIC DNA]</scope>
    <source>
        <strain evidence="3 4">DSM 43805</strain>
    </source>
</reference>
<organism evidence="3 4">
    <name type="scientific">Paractinoplanes brasiliensis</name>
    <dbReference type="NCBI Taxonomy" id="52695"/>
    <lineage>
        <taxon>Bacteria</taxon>
        <taxon>Bacillati</taxon>
        <taxon>Actinomycetota</taxon>
        <taxon>Actinomycetes</taxon>
        <taxon>Micromonosporales</taxon>
        <taxon>Micromonosporaceae</taxon>
        <taxon>Paractinoplanes</taxon>
    </lineage>
</organism>
<name>A0A4R6JQ80_9ACTN</name>
<feature type="transmembrane region" description="Helical" evidence="2">
    <location>
        <begin position="46"/>
        <end position="62"/>
    </location>
</feature>
<feature type="compositionally biased region" description="Basic and acidic residues" evidence="1">
    <location>
        <begin position="96"/>
        <end position="107"/>
    </location>
</feature>
<evidence type="ECO:0000313" key="4">
    <source>
        <dbReference type="Proteomes" id="UP000294901"/>
    </source>
</evidence>